<dbReference type="CDD" id="cd09272">
    <property type="entry name" value="RNase_HI_RT_Ty1"/>
    <property type="match status" value="1"/>
</dbReference>
<dbReference type="STRING" id="22663.A0A2I0LEA9"/>
<evidence type="ECO:0000313" key="3">
    <source>
        <dbReference type="Proteomes" id="UP000233551"/>
    </source>
</evidence>
<dbReference type="SUPFAM" id="SSF56672">
    <property type="entry name" value="DNA/RNA polymerases"/>
    <property type="match status" value="1"/>
</dbReference>
<feature type="domain" description="Reverse transcriptase Ty1/copia-type" evidence="1">
    <location>
        <begin position="1"/>
        <end position="56"/>
    </location>
</feature>
<organism evidence="2 3">
    <name type="scientific">Punica granatum</name>
    <name type="common">Pomegranate</name>
    <dbReference type="NCBI Taxonomy" id="22663"/>
    <lineage>
        <taxon>Eukaryota</taxon>
        <taxon>Viridiplantae</taxon>
        <taxon>Streptophyta</taxon>
        <taxon>Embryophyta</taxon>
        <taxon>Tracheophyta</taxon>
        <taxon>Spermatophyta</taxon>
        <taxon>Magnoliopsida</taxon>
        <taxon>eudicotyledons</taxon>
        <taxon>Gunneridae</taxon>
        <taxon>Pentapetalae</taxon>
        <taxon>rosids</taxon>
        <taxon>malvids</taxon>
        <taxon>Myrtales</taxon>
        <taxon>Lythraceae</taxon>
        <taxon>Punica</taxon>
    </lineage>
</organism>
<protein>
    <recommendedName>
        <fullName evidence="1">Reverse transcriptase Ty1/copia-type domain-containing protein</fullName>
    </recommendedName>
</protein>
<sequence length="236" mass="27217">MEKEFEMTDLGLMRYFLGIEVQQGEDGVFISQERYTKEILKKFSMEDCLPVDTPVECDIRLTKEGEGKPMSPTYYKSLVGCLRYLTCTRPDILFEVGLVSSFMETPKTSHLKAAKRILKYVKRTVDYGLLLYSSKGEYIDAASCVCHAIWLRRLLQEPKLQQEGATKIYVDNKSAIALAKNPVHHERSKHIDTQFHFIREHVKAKEVELLHVNSNNQVADILTKALKAEVFQQLRR</sequence>
<accession>A0A2I0LEA9</accession>
<dbReference type="InterPro" id="IPR013103">
    <property type="entry name" value="RVT_2"/>
</dbReference>
<keyword evidence="3" id="KW-1185">Reference proteome</keyword>
<evidence type="ECO:0000313" key="2">
    <source>
        <dbReference type="EMBL" id="PKI78999.1"/>
    </source>
</evidence>
<dbReference type="Pfam" id="PF07727">
    <property type="entry name" value="RVT_2"/>
    <property type="match status" value="1"/>
</dbReference>
<dbReference type="InterPro" id="IPR043502">
    <property type="entry name" value="DNA/RNA_pol_sf"/>
</dbReference>
<name>A0A2I0LEA9_PUNGR</name>
<dbReference type="AlphaFoldDB" id="A0A2I0LEA9"/>
<comment type="caution">
    <text evidence="2">The sequence shown here is derived from an EMBL/GenBank/DDBJ whole genome shotgun (WGS) entry which is preliminary data.</text>
</comment>
<proteinExistence type="predicted"/>
<reference evidence="2 3" key="1">
    <citation type="submission" date="2017-11" db="EMBL/GenBank/DDBJ databases">
        <title>De-novo sequencing of pomegranate (Punica granatum L.) genome.</title>
        <authorList>
            <person name="Akparov Z."/>
            <person name="Amiraslanov A."/>
            <person name="Hajiyeva S."/>
            <person name="Abbasov M."/>
            <person name="Kaur K."/>
            <person name="Hamwieh A."/>
            <person name="Solovyev V."/>
            <person name="Salamov A."/>
            <person name="Braich B."/>
            <person name="Kosarev P."/>
            <person name="Mahmoud A."/>
            <person name="Hajiyev E."/>
            <person name="Babayeva S."/>
            <person name="Izzatullayeva V."/>
            <person name="Mammadov A."/>
            <person name="Mammadov A."/>
            <person name="Sharifova S."/>
            <person name="Ojaghi J."/>
            <person name="Eynullazada K."/>
            <person name="Bayramov B."/>
            <person name="Abdulazimova A."/>
            <person name="Shahmuradov I."/>
        </authorList>
    </citation>
    <scope>NUCLEOTIDE SEQUENCE [LARGE SCALE GENOMIC DNA]</scope>
    <source>
        <strain evidence="3">cv. AG2017</strain>
        <tissue evidence="2">Leaf</tissue>
    </source>
</reference>
<evidence type="ECO:0000259" key="1">
    <source>
        <dbReference type="Pfam" id="PF07727"/>
    </source>
</evidence>
<dbReference type="PANTHER" id="PTHR11439:SF517">
    <property type="entry name" value="CYSTEINE-RICH RLK (RECEPTOR-LIKE PROTEIN KINASE) 8"/>
    <property type="match status" value="1"/>
</dbReference>
<dbReference type="Proteomes" id="UP000233551">
    <property type="component" value="Unassembled WGS sequence"/>
</dbReference>
<dbReference type="EMBL" id="PGOL01000023">
    <property type="protein sequence ID" value="PKI78999.1"/>
    <property type="molecule type" value="Genomic_DNA"/>
</dbReference>
<dbReference type="PANTHER" id="PTHR11439">
    <property type="entry name" value="GAG-POL-RELATED RETROTRANSPOSON"/>
    <property type="match status" value="1"/>
</dbReference>
<gene>
    <name evidence="2" type="ORF">CRG98_000640</name>
</gene>